<dbReference type="Pfam" id="PF01464">
    <property type="entry name" value="SLT"/>
    <property type="match status" value="1"/>
</dbReference>
<evidence type="ECO:0000313" key="10">
    <source>
        <dbReference type="EMBL" id="KOC90382.1"/>
    </source>
</evidence>
<keyword evidence="6" id="KW-0961">Cell wall biogenesis/degradation</keyword>
<evidence type="ECO:0000256" key="1">
    <source>
        <dbReference type="ARBA" id="ARBA00001420"/>
    </source>
</evidence>
<comment type="catalytic activity">
    <reaction evidence="1">
        <text>Exolytic cleavage of the (1-&gt;4)-beta-glycosidic linkage between N-acetylmuramic acid (MurNAc) and N-acetylglucosamine (GlcNAc) residues in peptidoglycan, from either the reducing or the non-reducing ends of the peptidoglycan chains, with concomitant formation of a 1,6-anhydrobond in the MurNAc residue.</text>
        <dbReference type="EC" id="4.2.2.n1"/>
    </reaction>
</comment>
<feature type="domain" description="Transglycosylase SLT" evidence="7">
    <location>
        <begin position="483"/>
        <end position="591"/>
    </location>
</feature>
<dbReference type="GO" id="GO:0004553">
    <property type="term" value="F:hydrolase activity, hydrolyzing O-glycosyl compounds"/>
    <property type="evidence" value="ECO:0007669"/>
    <property type="project" value="InterPro"/>
</dbReference>
<evidence type="ECO:0000313" key="9">
    <source>
        <dbReference type="EMBL" id="KOC87258.1"/>
    </source>
</evidence>
<sequence>MADKWQYWIVGACLTVMAGSVQADSLDAQRQRYQQIKQAWDNKQMDTVEQLMPTLRDYPLYPYLEYRQLSQNLDQETSMAVSNFIKQHPTLPPVRSLSSRFVNELARREDWRGLLAFSPDAPKPVAARCNWYYAKWATGQQQVAYTGAKEIWLTGSSLPATCDKLFSVWQGAGEQTPITTLERIRLAMVAGNTSLVNYLAKQLPSDYQTMANAVMDLQNTPASVESFARAVGPTDFTRQATSIAFASVARQDAENARAMIPSLVRLQKMSEQEKQDLDEAVAWRLMGNDITSEQARWRDNVVMRSGSTSLIERRVRMALGNNDRRGLNTWLARLPVEDKQKDEWQYWQADLLIEQGRKEEADEILQKLMRERGFYPMVAAQRLGVEYPLRVDKAPRPEGSLLKGNAIDRVRELMYWNMDNLARTEWAYLVASKTSAEQQMLARYAFEQDWWDLSVQATISGKLWNHLEERFPLAWNDQFKRFTRDKDIPQSYAMAIARQESAWNPKAGSPVGASGLMQIMPATAQHTVKLYSIPGYVNSSQLLDPQTNIEIGTQYLEHVYQQFGQNRIFASAAYNAGPSRVKTWLGNSAGRLDAVAFIETIPFSETRGYVKNVLAYDAYYRHFMSQSDKILSDGEWQRRY</sequence>
<evidence type="ECO:0000259" key="8">
    <source>
        <dbReference type="Pfam" id="PF14718"/>
    </source>
</evidence>
<feature type="domain" description="Lytic transglycosylase superhelical linker" evidence="8">
    <location>
        <begin position="405"/>
        <end position="467"/>
    </location>
</feature>
<dbReference type="OrthoDB" id="92254at2"/>
<dbReference type="InterPro" id="IPR012289">
    <property type="entry name" value="Lytic_TGlycosylase_superhlx_L"/>
</dbReference>
<dbReference type="PROSITE" id="PS00922">
    <property type="entry name" value="TRANSGLYCOSYLASE"/>
    <property type="match status" value="1"/>
</dbReference>
<evidence type="ECO:0000256" key="3">
    <source>
        <dbReference type="ARBA" id="ARBA00012587"/>
    </source>
</evidence>
<dbReference type="InterPro" id="IPR023346">
    <property type="entry name" value="Lysozyme-like_dom_sf"/>
</dbReference>
<dbReference type="EMBL" id="JRXF01000030">
    <property type="protein sequence ID" value="KOC90382.1"/>
    <property type="molecule type" value="Genomic_DNA"/>
</dbReference>
<keyword evidence="4" id="KW-0732">Signal</keyword>
<dbReference type="RefSeq" id="WP_052903001.1">
    <property type="nucleotide sequence ID" value="NZ_JRXE01000048.1"/>
</dbReference>
<dbReference type="GO" id="GO:0000270">
    <property type="term" value="P:peptidoglycan metabolic process"/>
    <property type="evidence" value="ECO:0007669"/>
    <property type="project" value="InterPro"/>
</dbReference>
<dbReference type="InterPro" id="IPR000189">
    <property type="entry name" value="Transglyc_AS"/>
</dbReference>
<keyword evidence="5" id="KW-0456">Lyase</keyword>
<dbReference type="Pfam" id="PF14718">
    <property type="entry name" value="SLT_L"/>
    <property type="match status" value="1"/>
</dbReference>
<dbReference type="Proteomes" id="UP000037088">
    <property type="component" value="Unassembled WGS sequence"/>
</dbReference>
<dbReference type="InterPro" id="IPR037061">
    <property type="entry name" value="Lytic_TGlycoase_superhlx_L_sf"/>
</dbReference>
<dbReference type="SUPFAM" id="SSF48435">
    <property type="entry name" value="Bacterial muramidases"/>
    <property type="match status" value="1"/>
</dbReference>
<dbReference type="Gene3D" id="1.10.530.10">
    <property type="match status" value="1"/>
</dbReference>
<dbReference type="SUPFAM" id="SSF53955">
    <property type="entry name" value="Lysozyme-like"/>
    <property type="match status" value="1"/>
</dbReference>
<evidence type="ECO:0000256" key="4">
    <source>
        <dbReference type="ARBA" id="ARBA00022729"/>
    </source>
</evidence>
<evidence type="ECO:0000256" key="6">
    <source>
        <dbReference type="ARBA" id="ARBA00023316"/>
    </source>
</evidence>
<dbReference type="GO" id="GO:0008933">
    <property type="term" value="F:peptidoglycan lytic transglycosylase activity"/>
    <property type="evidence" value="ECO:0007669"/>
    <property type="project" value="InterPro"/>
</dbReference>
<dbReference type="Gene3D" id="1.25.20.10">
    <property type="entry name" value="Bacterial muramidases"/>
    <property type="match status" value="1"/>
</dbReference>
<protein>
    <recommendedName>
        <fullName evidence="3">peptidoglycan lytic exotransglycosylase</fullName>
        <ecNumber evidence="3">4.2.2.n1</ecNumber>
    </recommendedName>
</protein>
<accession>A0A0L7T4R9</accession>
<dbReference type="NCBIfam" id="NF008631">
    <property type="entry name" value="PRK11619.1"/>
    <property type="match status" value="1"/>
</dbReference>
<evidence type="ECO:0000313" key="11">
    <source>
        <dbReference type="Proteomes" id="UP000036851"/>
    </source>
</evidence>
<dbReference type="STRING" id="1560201.NG42_21370"/>
<evidence type="ECO:0000256" key="2">
    <source>
        <dbReference type="ARBA" id="ARBA00007734"/>
    </source>
</evidence>
<dbReference type="CDD" id="cd13401">
    <property type="entry name" value="Slt70-like"/>
    <property type="match status" value="1"/>
</dbReference>
<dbReference type="PANTHER" id="PTHR37423">
    <property type="entry name" value="SOLUBLE LYTIC MUREIN TRANSGLYCOSYLASE-RELATED"/>
    <property type="match status" value="1"/>
</dbReference>
<dbReference type="EMBL" id="JRXE01000048">
    <property type="protein sequence ID" value="KOC87258.1"/>
    <property type="molecule type" value="Genomic_DNA"/>
</dbReference>
<evidence type="ECO:0000259" key="7">
    <source>
        <dbReference type="Pfam" id="PF01464"/>
    </source>
</evidence>
<dbReference type="Gene3D" id="1.10.1240.20">
    <property type="entry name" value="Lytic transglycosylase, superhelical linker domain"/>
    <property type="match status" value="1"/>
</dbReference>
<gene>
    <name evidence="9" type="ORF">NG42_21370</name>
    <name evidence="10" type="ORF">NG43_17280</name>
</gene>
<name>A0A0L7T4R9_9GAMM</name>
<dbReference type="GO" id="GO:0042597">
    <property type="term" value="C:periplasmic space"/>
    <property type="evidence" value="ECO:0007669"/>
    <property type="project" value="InterPro"/>
</dbReference>
<keyword evidence="12" id="KW-1185">Reference proteome</keyword>
<reference evidence="11 12" key="1">
    <citation type="journal article" date="2015" name="Int. J. Syst. Evol. Microbiol.">
        <title>Erwinia iniecta sp. nov., isolated from Russian wheat aphids (Diuraphis noxia).</title>
        <authorList>
            <person name="Campillo T."/>
            <person name="Luna E."/>
            <person name="Portier P."/>
            <person name="Fischer-Le Saux M."/>
            <person name="Lapitan N."/>
            <person name="Tisserat N.A."/>
            <person name="Leach J.E."/>
        </authorList>
    </citation>
    <scope>NUCLEOTIDE SEQUENCE [LARGE SCALE GENOMIC DNA]</scope>
    <source>
        <strain evidence="9 12">B120</strain>
        <strain evidence="10 11">B149</strain>
    </source>
</reference>
<evidence type="ECO:0000256" key="5">
    <source>
        <dbReference type="ARBA" id="ARBA00023239"/>
    </source>
</evidence>
<dbReference type="GO" id="GO:0016020">
    <property type="term" value="C:membrane"/>
    <property type="evidence" value="ECO:0007669"/>
    <property type="project" value="InterPro"/>
</dbReference>
<organism evidence="10 11">
    <name type="scientific">Winslowiella iniecta</name>
    <dbReference type="NCBI Taxonomy" id="1560201"/>
    <lineage>
        <taxon>Bacteria</taxon>
        <taxon>Pseudomonadati</taxon>
        <taxon>Pseudomonadota</taxon>
        <taxon>Gammaproteobacteria</taxon>
        <taxon>Enterobacterales</taxon>
        <taxon>Erwiniaceae</taxon>
        <taxon>Winslowiella</taxon>
    </lineage>
</organism>
<dbReference type="EC" id="4.2.2.n1" evidence="3"/>
<comment type="caution">
    <text evidence="10">The sequence shown here is derived from an EMBL/GenBank/DDBJ whole genome shotgun (WGS) entry which is preliminary data.</text>
</comment>
<proteinExistence type="inferred from homology"/>
<evidence type="ECO:0000313" key="12">
    <source>
        <dbReference type="Proteomes" id="UP000037088"/>
    </source>
</evidence>
<dbReference type="Proteomes" id="UP000036851">
    <property type="component" value="Unassembled WGS sequence"/>
</dbReference>
<comment type="similarity">
    <text evidence="2">Belongs to the transglycosylase Slt family.</text>
</comment>
<dbReference type="PANTHER" id="PTHR37423:SF5">
    <property type="entry name" value="SOLUBLE LYTIC MUREIN TRANSGLYCOSYLASE"/>
    <property type="match status" value="1"/>
</dbReference>
<dbReference type="PATRIC" id="fig|1560201.3.peg.4534"/>
<dbReference type="AlphaFoldDB" id="A0A0L7T4R9"/>
<dbReference type="InterPro" id="IPR008939">
    <property type="entry name" value="Lytic_TGlycosylase_superhlx_U"/>
</dbReference>
<dbReference type="InterPro" id="IPR008258">
    <property type="entry name" value="Transglycosylase_SLT_dom_1"/>
</dbReference>
<dbReference type="GO" id="GO:0071555">
    <property type="term" value="P:cell wall organization"/>
    <property type="evidence" value="ECO:0007669"/>
    <property type="project" value="UniProtKB-KW"/>
</dbReference>